<name>A0ABV0JVL7_9CYAN</name>
<keyword evidence="3" id="KW-1185">Reference proteome</keyword>
<dbReference type="InterPro" id="IPR025587">
    <property type="entry name" value="DUF4351"/>
</dbReference>
<dbReference type="Pfam" id="PF14261">
    <property type="entry name" value="DUF4351"/>
    <property type="match status" value="1"/>
</dbReference>
<dbReference type="Proteomes" id="UP001442494">
    <property type="component" value="Unassembled WGS sequence"/>
</dbReference>
<evidence type="ECO:0000313" key="3">
    <source>
        <dbReference type="Proteomes" id="UP001442494"/>
    </source>
</evidence>
<protein>
    <submittedName>
        <fullName evidence="2">DUF4351 domain-containing protein</fullName>
    </submittedName>
</protein>
<comment type="caution">
    <text evidence="2">The sequence shown here is derived from an EMBL/GenBank/DDBJ whole genome shotgun (WGS) entry which is preliminary data.</text>
</comment>
<feature type="domain" description="DUF4351" evidence="1">
    <location>
        <begin position="218"/>
        <end position="276"/>
    </location>
</feature>
<dbReference type="PANTHER" id="PTHR34613:SF1">
    <property type="entry name" value="SLL6017 PROTEIN"/>
    <property type="match status" value="1"/>
</dbReference>
<organism evidence="2 3">
    <name type="scientific">Funiculus sociatus GB2-A5</name>
    <dbReference type="NCBI Taxonomy" id="2933946"/>
    <lineage>
        <taxon>Bacteria</taxon>
        <taxon>Bacillati</taxon>
        <taxon>Cyanobacteriota</taxon>
        <taxon>Cyanophyceae</taxon>
        <taxon>Coleofasciculales</taxon>
        <taxon>Coleofasciculaceae</taxon>
        <taxon>Funiculus</taxon>
    </lineage>
</organism>
<dbReference type="PANTHER" id="PTHR34613">
    <property type="entry name" value="SLL0800 PROTEIN"/>
    <property type="match status" value="1"/>
</dbReference>
<dbReference type="EMBL" id="JAMPKK010000073">
    <property type="protein sequence ID" value="MEP0867499.1"/>
    <property type="molecule type" value="Genomic_DNA"/>
</dbReference>
<gene>
    <name evidence="2" type="ORF">NDI37_23900</name>
</gene>
<evidence type="ECO:0000259" key="1">
    <source>
        <dbReference type="Pfam" id="PF14261"/>
    </source>
</evidence>
<evidence type="ECO:0000313" key="2">
    <source>
        <dbReference type="EMBL" id="MEP0867499.1"/>
    </source>
</evidence>
<proteinExistence type="predicted"/>
<sequence>MAYDNICRYLAVEYPVAFASWLLDTDAIAIQPLPTELNLEPIRSDALYFLPERNQILHLEFQTVPASKPPLPLRMLDYWVRLHRQYECSIEQVVIFLKETSSEAVFVERFAFERTFHSYRVLRIWEQDPARLLSSPGLLPLAVLARTDSQTALLEEIAARVDTIEEPDRQRNISACVEVLARLKFEEDLIRQFLREDLMRESPLYQEILQEGVQQGIQQGIQQGEVSLALRLLTRRLGTLPPQLRSQIQQLSTVQVEALGEALLDFSTTQDLVAWLQAHQ</sequence>
<reference evidence="2 3" key="1">
    <citation type="submission" date="2022-04" db="EMBL/GenBank/DDBJ databases">
        <title>Positive selection, recombination, and allopatry shape intraspecific diversity of widespread and dominant cyanobacteria.</title>
        <authorList>
            <person name="Wei J."/>
            <person name="Shu W."/>
            <person name="Hu C."/>
        </authorList>
    </citation>
    <scope>NUCLEOTIDE SEQUENCE [LARGE SCALE GENOMIC DNA]</scope>
    <source>
        <strain evidence="2 3">GB2-A5</strain>
    </source>
</reference>
<dbReference type="RefSeq" id="WP_190423106.1">
    <property type="nucleotide sequence ID" value="NZ_JAMPKK010000073.1"/>
</dbReference>
<accession>A0ABV0JVL7</accession>